<keyword evidence="6" id="KW-1185">Reference proteome</keyword>
<dbReference type="InterPro" id="IPR000424">
    <property type="entry name" value="Primosome_PriB/ssb"/>
</dbReference>
<accession>A0A1H3TBX6</accession>
<dbReference type="Proteomes" id="UP000595064">
    <property type="component" value="Chromosome"/>
</dbReference>
<dbReference type="GO" id="GO:0003697">
    <property type="term" value="F:single-stranded DNA binding"/>
    <property type="evidence" value="ECO:0007669"/>
    <property type="project" value="InterPro"/>
</dbReference>
<gene>
    <name evidence="3" type="ORF">I6G47_01420</name>
    <name evidence="4" type="ORF">SAMN05421547_12726</name>
</gene>
<dbReference type="GeneID" id="94691510"/>
<dbReference type="RefSeq" id="WP_012206405.1">
    <property type="nucleotide sequence ID" value="NZ_AP025556.1"/>
</dbReference>
<evidence type="ECO:0000256" key="2">
    <source>
        <dbReference type="PROSITE-ProRule" id="PRU00252"/>
    </source>
</evidence>
<dbReference type="PROSITE" id="PS50935">
    <property type="entry name" value="SSB"/>
    <property type="match status" value="1"/>
</dbReference>
<dbReference type="Proteomes" id="UP000183417">
    <property type="component" value="Unassembled WGS sequence"/>
</dbReference>
<evidence type="ECO:0000256" key="1">
    <source>
        <dbReference type="ARBA" id="ARBA00023125"/>
    </source>
</evidence>
<organism evidence="4 5">
    <name type="scientific">Delftia lacustris</name>
    <dbReference type="NCBI Taxonomy" id="558537"/>
    <lineage>
        <taxon>Bacteria</taxon>
        <taxon>Pseudomonadati</taxon>
        <taxon>Pseudomonadota</taxon>
        <taxon>Betaproteobacteria</taxon>
        <taxon>Burkholderiales</taxon>
        <taxon>Comamonadaceae</taxon>
        <taxon>Delftia</taxon>
    </lineage>
</organism>
<evidence type="ECO:0000313" key="6">
    <source>
        <dbReference type="Proteomes" id="UP000595064"/>
    </source>
</evidence>
<reference evidence="4 5" key="1">
    <citation type="submission" date="2016-10" db="EMBL/GenBank/DDBJ databases">
        <authorList>
            <person name="de Groot N.N."/>
        </authorList>
    </citation>
    <scope>NUCLEOTIDE SEQUENCE [LARGE SCALE GENOMIC DNA]</scope>
    <source>
        <strain evidence="4 5">LMG 24775</strain>
    </source>
</reference>
<dbReference type="Gene3D" id="2.40.50.140">
    <property type="entry name" value="Nucleic acid-binding proteins"/>
    <property type="match status" value="1"/>
</dbReference>
<reference evidence="3 6" key="2">
    <citation type="submission" date="2020-12" db="EMBL/GenBank/DDBJ databases">
        <title>FDA dAtabase for Regulatory Grade micrObial Sequences (FDA-ARGOS): Supporting development and validation of Infectious Disease Dx tests.</title>
        <authorList>
            <person name="Sproer C."/>
            <person name="Gronow S."/>
            <person name="Severitt S."/>
            <person name="Schroder I."/>
            <person name="Tallon L."/>
            <person name="Sadzewicz L."/>
            <person name="Zhao X."/>
            <person name="Boylan J."/>
            <person name="Ott S."/>
            <person name="Bowen H."/>
            <person name="Vavikolanu K."/>
            <person name="Mehta A."/>
            <person name="Aluvathingal J."/>
            <person name="Nadendla S."/>
            <person name="Lowell S."/>
            <person name="Myers T."/>
            <person name="Yan Y."/>
            <person name="Sichtig H."/>
        </authorList>
    </citation>
    <scope>NUCLEOTIDE SEQUENCE [LARGE SCALE GENOMIC DNA]</scope>
    <source>
        <strain evidence="3 6">FDAARGOS_890</strain>
    </source>
</reference>
<dbReference type="AlphaFoldDB" id="A0A1H3TBX6"/>
<evidence type="ECO:0000313" key="3">
    <source>
        <dbReference type="EMBL" id="QPS81768.1"/>
    </source>
</evidence>
<dbReference type="EMBL" id="CP065748">
    <property type="protein sequence ID" value="QPS81768.1"/>
    <property type="molecule type" value="Genomic_DNA"/>
</dbReference>
<dbReference type="SUPFAM" id="SSF50249">
    <property type="entry name" value="Nucleic acid-binding proteins"/>
    <property type="match status" value="1"/>
</dbReference>
<sequence length="116" mass="12980">MASFVTDDFFLVSHMMDGLITGRLTGTPEHRSDRNRRPFMVARVRSEASDGTSIPVNVVAFDAQACEVLRNLIEGDAVALRGSFTPKVWIDRQEQPHPVLDVVAHQVMATPEFQDR</sequence>
<dbReference type="KEGG" id="dla:I6G47_01420"/>
<keyword evidence="1 2" id="KW-0238">DNA-binding</keyword>
<dbReference type="Pfam" id="PF00436">
    <property type="entry name" value="SSB"/>
    <property type="match status" value="1"/>
</dbReference>
<evidence type="ECO:0000313" key="4">
    <source>
        <dbReference type="EMBL" id="SDZ47610.1"/>
    </source>
</evidence>
<dbReference type="InterPro" id="IPR012340">
    <property type="entry name" value="NA-bd_OB-fold"/>
</dbReference>
<proteinExistence type="predicted"/>
<dbReference type="EMBL" id="FNPE01000027">
    <property type="protein sequence ID" value="SDZ47610.1"/>
    <property type="molecule type" value="Genomic_DNA"/>
</dbReference>
<name>A0A1H3TBX6_9BURK</name>
<evidence type="ECO:0000313" key="5">
    <source>
        <dbReference type="Proteomes" id="UP000183417"/>
    </source>
</evidence>
<protein>
    <submittedName>
        <fullName evidence="4">Single-strand binding protein family protein</fullName>
    </submittedName>
    <submittedName>
        <fullName evidence="3">Single-stranded DNA-binding protein</fullName>
    </submittedName>
</protein>